<dbReference type="Gene3D" id="1.10.510.10">
    <property type="entry name" value="Transferase(Phosphotransferase) domain 1"/>
    <property type="match status" value="1"/>
</dbReference>
<keyword evidence="9" id="KW-1185">Reference proteome</keyword>
<name>A0A836HMS1_9TRYP</name>
<evidence type="ECO:0000256" key="5">
    <source>
        <dbReference type="ARBA" id="ARBA00022840"/>
    </source>
</evidence>
<feature type="region of interest" description="Disordered" evidence="6">
    <location>
        <begin position="606"/>
        <end position="653"/>
    </location>
</feature>
<evidence type="ECO:0000256" key="1">
    <source>
        <dbReference type="ARBA" id="ARBA00022527"/>
    </source>
</evidence>
<dbReference type="GO" id="GO:0005737">
    <property type="term" value="C:cytoplasm"/>
    <property type="evidence" value="ECO:0007669"/>
    <property type="project" value="TreeGrafter"/>
</dbReference>
<comment type="caution">
    <text evidence="8">The sequence shown here is derived from an EMBL/GenBank/DDBJ whole genome shotgun (WGS) entry which is preliminary data.</text>
</comment>
<reference evidence="9" key="1">
    <citation type="journal article" date="2021" name="Microbiol. Resour. Announc.">
        <title>LGAAP: Leishmaniinae Genome Assembly and Annotation Pipeline.</title>
        <authorList>
            <person name="Almutairi H."/>
            <person name="Urbaniak M.D."/>
            <person name="Bates M.D."/>
            <person name="Jariyapan N."/>
            <person name="Kwakye-Nuako G."/>
            <person name="Thomaz-Soccol V."/>
            <person name="Al-Salem W.S."/>
            <person name="Dillon R.J."/>
            <person name="Bates P.A."/>
            <person name="Gatherer D."/>
        </authorList>
    </citation>
    <scope>NUCLEOTIDE SEQUENCE [LARGE SCALE GENOMIC DNA]</scope>
</reference>
<protein>
    <recommendedName>
        <fullName evidence="7">Protein kinase domain-containing protein</fullName>
    </recommendedName>
</protein>
<feature type="compositionally biased region" description="Gly residues" evidence="6">
    <location>
        <begin position="614"/>
        <end position="623"/>
    </location>
</feature>
<evidence type="ECO:0000256" key="4">
    <source>
        <dbReference type="ARBA" id="ARBA00022777"/>
    </source>
</evidence>
<dbReference type="PROSITE" id="PS50011">
    <property type="entry name" value="PROTEIN_KINASE_DOM"/>
    <property type="match status" value="1"/>
</dbReference>
<evidence type="ECO:0000256" key="2">
    <source>
        <dbReference type="ARBA" id="ARBA00022679"/>
    </source>
</evidence>
<organism evidence="8 9">
    <name type="scientific">Leishmania orientalis</name>
    <dbReference type="NCBI Taxonomy" id="2249476"/>
    <lineage>
        <taxon>Eukaryota</taxon>
        <taxon>Discoba</taxon>
        <taxon>Euglenozoa</taxon>
        <taxon>Kinetoplastea</taxon>
        <taxon>Metakinetoplastina</taxon>
        <taxon>Trypanosomatida</taxon>
        <taxon>Trypanosomatidae</taxon>
        <taxon>Leishmaniinae</taxon>
        <taxon>Leishmania</taxon>
    </lineage>
</organism>
<feature type="domain" description="Protein kinase" evidence="7">
    <location>
        <begin position="1211"/>
        <end position="1884"/>
    </location>
</feature>
<dbReference type="GO" id="GO:0004713">
    <property type="term" value="F:protein tyrosine kinase activity"/>
    <property type="evidence" value="ECO:0007669"/>
    <property type="project" value="TreeGrafter"/>
</dbReference>
<keyword evidence="2" id="KW-0808">Transferase</keyword>
<proteinExistence type="predicted"/>
<feature type="compositionally biased region" description="Low complexity" evidence="6">
    <location>
        <begin position="1751"/>
        <end position="1768"/>
    </location>
</feature>
<feature type="region of interest" description="Disordered" evidence="6">
    <location>
        <begin position="1568"/>
        <end position="1605"/>
    </location>
</feature>
<dbReference type="KEGG" id="loi:92362274"/>
<evidence type="ECO:0000313" key="8">
    <source>
        <dbReference type="EMBL" id="KAG5480851.1"/>
    </source>
</evidence>
<dbReference type="SMART" id="SM00220">
    <property type="entry name" value="S_TKc"/>
    <property type="match status" value="1"/>
</dbReference>
<dbReference type="PROSITE" id="PS00108">
    <property type="entry name" value="PROTEIN_KINASE_ST"/>
    <property type="match status" value="1"/>
</dbReference>
<feature type="compositionally biased region" description="Polar residues" evidence="6">
    <location>
        <begin position="1065"/>
        <end position="1077"/>
    </location>
</feature>
<feature type="region of interest" description="Disordered" evidence="6">
    <location>
        <begin position="1310"/>
        <end position="1338"/>
    </location>
</feature>
<evidence type="ECO:0000256" key="3">
    <source>
        <dbReference type="ARBA" id="ARBA00022741"/>
    </source>
</evidence>
<dbReference type="Pfam" id="PF00069">
    <property type="entry name" value="Pkinase"/>
    <property type="match status" value="1"/>
</dbReference>
<feature type="compositionally biased region" description="Low complexity" evidence="6">
    <location>
        <begin position="1090"/>
        <end position="1101"/>
    </location>
</feature>
<dbReference type="EMBL" id="JAFHLR010000019">
    <property type="protein sequence ID" value="KAG5480851.1"/>
    <property type="molecule type" value="Genomic_DNA"/>
</dbReference>
<feature type="compositionally biased region" description="Polar residues" evidence="6">
    <location>
        <begin position="1588"/>
        <end position="1601"/>
    </location>
</feature>
<keyword evidence="3" id="KW-0547">Nucleotide-binding</keyword>
<dbReference type="PANTHER" id="PTHR24058:SF17">
    <property type="entry name" value="HOMEODOMAIN INTERACTING PROTEIN KINASE, ISOFORM D"/>
    <property type="match status" value="1"/>
</dbReference>
<keyword evidence="5" id="KW-0067">ATP-binding</keyword>
<feature type="region of interest" description="Disordered" evidence="6">
    <location>
        <begin position="1824"/>
        <end position="1846"/>
    </location>
</feature>
<evidence type="ECO:0000313" key="9">
    <source>
        <dbReference type="Proteomes" id="UP000674143"/>
    </source>
</evidence>
<sequence length="1897" mass="199011">MSTSDLQTDAYYSTGSSTKDLSSTTPDADGIKSRKNSKALVWPVDASPYPAVAAAIAKDDFTPGAAEFGVSPESVARSSAPVEREAFEASITTDGGGCALLQPVVNHRDISLADISRMRSEGCRARHISLAATASVRGSMASSLRSASASPMLSLTSRVRDQAGAFGETTSGPTPAPPHVPVWSSLIGLSRSIHRRCSMSSARTSALETSVAILQHMAQDTAARVEAACTAQSLAGTPSTATSACGSLAPPPLQLAHHHSMHHNAGALDKSVEGGNPSSVADSCSGSEQRTPLLQAVQTRQYISTSLSSSSLNSLSESELRSGQLRAVGFSRLRAQALTACFANAAAAAKAAPGSRHSSPLPRLDGTPLAARQQSHFTTYDLANQQSGAAATLLELISSSVGTTAEAAKSAPLRHTRDMSVCNHDFQQIIPVEVKEALQRNMRPICEDDDEDDAVLQEGLSVQLPPPLTSFAKVTHATCEDRQSLDAPSMDTYTRGVTGSGGGGGAGATPADAPFNVFPSSLRAQSALGTSPSLLAPPTVASSKSACHAGGAYGGKSVYRLGSGTAENMAAGLSISGTGVPFQTWKFPSLGKPNCALSLRNRSLGEDANAEEGSPGGAVGGPGTAPQSAAPPSEHGGPASVGALTSGSQQHQGSECLPFTHNGLLAANKRSTLKTATTSRTSVTAGALSVTGDACPCAMSLLSGACRTHKTASCAHGSSTQFSGAAVICFAQPPAAASRSFGTVDSFSDVADGSNARKLEMLCAVYERLLGARPPASTFATAPPKSLQTLGSPSLTEAVMGPPPAPSAAPAALLTPLVERAPPSAAGVGFEATNQGGFTPSMSYSGALGRSAGYYSFGKRISLSHPNRQTLPHQFLGSASNLHAMPSPRMTMVGSSALAESIAAPNGDGSGSAIASSSTARLRPRTWDVSLLRRIESRPLLQTTLFLQHNLRTICEAQAWRARVEREEDSGLARRRTSISPSMAAAAAANITASAASVKTEHLRQYTFPTELQCAAEAPSPASVVDVDTQENAAGTVQIRVMNLAPMATNASPAISVSAAAAREPNTTRSGNNNGTHDSAAGTALLHPFSSSTSKSANASNLPVRRIKDLPETQEEQIRKQTDVCMNHTAGEAVATEMENCAAANRGPPTAADVPVAHESNGSPLHRYYRPLTRATRLVRHIHGVDGVEREVDNDSMDLVVYVGMQLMGWLEVVGLLGCGSFGQVFLCKDLRICDGHFVNPSEIEGEDYEYWNCSHAYLPFSSVDAVPTHQPLVAVKVVKSVPLLEQQSVLEAEMLVLIGAQTAPLPANAAEGAGGSTTPALAATTGDHAGASAPPPEDPRCANIAKVLADGICYGHHCIVMERYGANLYEYIAANDHRGLPLHQIRSIGAQLFSALTLVHEECHIIHADIKPENILLTLDFCRGTLREKNEPLCGITGTSASTTAAGIANYSNTSTTAVAATSPLDLSELRASLRPAHGSARDKPLHTEPQWHPQRTECTALLSSSSSLPAERSSTLQVEPGAVARQRVCLHGKQRNSNPLLEASSSAMAFMAYKRHSCCHHGANSASHASAVEQTDLPTPEPRRSQMLNQSGDRLSSAANGMHLPSLSGGGPDSCSGRVTQAAATPVEETLVVPRTSPISHLHVRLIDFSSSCYKGGPFYEYIQSRYYRAPEVIAGLPYSSEIDMWSTGCVLAELLLGMPLLPGCNDHHQLSLIEEMVGPLPDYMIEDGDNADVYYTAAATVDEGSLGAGQPRAPSAAAPGATPSAALQQPRRFALRSREDYLEVTGGGPVAYRRYFTYQTLQELVRHCPLTFEERRMSYGLPPHVPANESPSIPPDATPSPSVRSDMMKQRFLLFDLLRRLLHVDPKLRPSAEEALTHPFFTSSPAYLKTFALE</sequence>
<dbReference type="GeneID" id="92362274"/>
<dbReference type="GO" id="GO:0004674">
    <property type="term" value="F:protein serine/threonine kinase activity"/>
    <property type="evidence" value="ECO:0007669"/>
    <property type="project" value="UniProtKB-KW"/>
</dbReference>
<feature type="compositionally biased region" description="Polar residues" evidence="6">
    <location>
        <begin position="276"/>
        <end position="287"/>
    </location>
</feature>
<evidence type="ECO:0000259" key="7">
    <source>
        <dbReference type="PROSITE" id="PS50011"/>
    </source>
</evidence>
<feature type="region of interest" description="Disordered" evidence="6">
    <location>
        <begin position="267"/>
        <end position="287"/>
    </location>
</feature>
<keyword evidence="1" id="KW-0723">Serine/threonine-protein kinase</keyword>
<dbReference type="InterPro" id="IPR008271">
    <property type="entry name" value="Ser/Thr_kinase_AS"/>
</dbReference>
<feature type="region of interest" description="Disordered" evidence="6">
    <location>
        <begin position="1060"/>
        <end position="1115"/>
    </location>
</feature>
<dbReference type="PANTHER" id="PTHR24058">
    <property type="entry name" value="DUAL SPECIFICITY PROTEIN KINASE"/>
    <property type="match status" value="1"/>
</dbReference>
<evidence type="ECO:0000256" key="6">
    <source>
        <dbReference type="SAM" id="MobiDB-lite"/>
    </source>
</evidence>
<reference evidence="9" key="2">
    <citation type="journal article" date="2021" name="Sci. Data">
        <title>Chromosome-scale genome sequencing, assembly and annotation of six genomes from subfamily Leishmaniinae.</title>
        <authorList>
            <person name="Almutairi H."/>
            <person name="Urbaniak M.D."/>
            <person name="Bates M.D."/>
            <person name="Jariyapan N."/>
            <person name="Kwakye-Nuako G."/>
            <person name="Thomaz Soccol V."/>
            <person name="Al-Salem W.S."/>
            <person name="Dillon R.J."/>
            <person name="Bates P.A."/>
            <person name="Gatherer D."/>
        </authorList>
    </citation>
    <scope>NUCLEOTIDE SEQUENCE [LARGE SCALE GENOMIC DNA]</scope>
</reference>
<keyword evidence="4" id="KW-0418">Kinase</keyword>
<accession>A0A836HMS1</accession>
<feature type="compositionally biased region" description="Basic and acidic residues" evidence="6">
    <location>
        <begin position="1106"/>
        <end position="1115"/>
    </location>
</feature>
<feature type="compositionally biased region" description="Polar residues" evidence="6">
    <location>
        <begin position="643"/>
        <end position="653"/>
    </location>
</feature>
<dbReference type="InterPro" id="IPR050494">
    <property type="entry name" value="Ser_Thr_dual-spec_kinase"/>
</dbReference>
<dbReference type="Proteomes" id="UP000674143">
    <property type="component" value="Unassembled WGS sequence"/>
</dbReference>
<dbReference type="InterPro" id="IPR011009">
    <property type="entry name" value="Kinase-like_dom_sf"/>
</dbReference>
<feature type="region of interest" description="Disordered" evidence="6">
    <location>
        <begin position="1748"/>
        <end position="1768"/>
    </location>
</feature>
<dbReference type="RefSeq" id="XP_067063852.1">
    <property type="nucleotide sequence ID" value="XM_067208340.1"/>
</dbReference>
<feature type="compositionally biased region" description="Polar residues" evidence="6">
    <location>
        <begin position="1"/>
        <end position="26"/>
    </location>
</feature>
<feature type="region of interest" description="Disordered" evidence="6">
    <location>
        <begin position="1"/>
        <end position="33"/>
    </location>
</feature>
<dbReference type="InterPro" id="IPR000719">
    <property type="entry name" value="Prot_kinase_dom"/>
</dbReference>
<dbReference type="SUPFAM" id="SSF56112">
    <property type="entry name" value="Protein kinase-like (PK-like)"/>
    <property type="match status" value="1"/>
</dbReference>
<dbReference type="Gene3D" id="3.30.200.20">
    <property type="entry name" value="Phosphorylase Kinase, domain 1"/>
    <property type="match status" value="1"/>
</dbReference>
<gene>
    <name evidence="8" type="ORF">LSCM4_06419</name>
</gene>
<dbReference type="GO" id="GO:0005524">
    <property type="term" value="F:ATP binding"/>
    <property type="evidence" value="ECO:0007669"/>
    <property type="project" value="UniProtKB-KW"/>
</dbReference>